<evidence type="ECO:0000313" key="4">
    <source>
        <dbReference type="Proteomes" id="UP000243200"/>
    </source>
</evidence>
<dbReference type="AlphaFoldDB" id="A0A1C3KGF4"/>
<feature type="transmembrane region" description="Helical" evidence="1">
    <location>
        <begin position="313"/>
        <end position="335"/>
    </location>
</feature>
<dbReference type="VEuPathDB" id="PlasmoDB:PocGH01_00041700"/>
<dbReference type="Proteomes" id="UP000243200">
    <property type="component" value="Unassembled WGS sequence"/>
</dbReference>
<accession>A0A1C3KGF4</accession>
<feature type="chain" id="PRO_5008677760" description="Pv-fam-d protein" evidence="2">
    <location>
        <begin position="17"/>
        <end position="351"/>
    </location>
</feature>
<dbReference type="OrthoDB" id="381406at2759"/>
<evidence type="ECO:0008006" key="5">
    <source>
        <dbReference type="Google" id="ProtNLM"/>
    </source>
</evidence>
<keyword evidence="2" id="KW-0732">Signal</keyword>
<sequence length="351" mass="42428">MFFFSKTLIYSLLLWASNYLYETTTLCELTNYRHNVNISLDKKYKGLFKGGVNHGIEHDYMGLKERIMNLENEDDNCFGERLNALVNDDYFRKQFNKLIHGDEFQTKIDELIKNGKFEKPFKSLDLGNNYEEMFNDLENYHNFEENMNPFKNHNNLEEYFDELKRINDYINEQNDELANVNNYYRSFPDLTKYDDHLDIEYTAEKQRYMDEVEYDCIINKRKKSKFSKILKKLDMKIYKFLRKMNSKLESELIRYINMKYFNRRCFVKYNMSIDKYFSYFINKYRVFTPPAFLLNTFFVIAYIAFFTSLANPFSIGVALGFSSMITFYTGLIYIYKYRNLKKKGKMLIPKI</sequence>
<dbReference type="VEuPathDB" id="PlasmoDB:POWCR01_000049300"/>
<keyword evidence="1" id="KW-0472">Membrane</keyword>
<reference evidence="3 4" key="1">
    <citation type="submission" date="2016-06" db="EMBL/GenBank/DDBJ databases">
        <authorList>
            <consortium name="Pathogen Informatics"/>
        </authorList>
    </citation>
    <scope>NUCLEOTIDE SEQUENCE [LARGE SCALE GENOMIC DNA]</scope>
</reference>
<keyword evidence="1" id="KW-0812">Transmembrane</keyword>
<organism evidence="3 4">
    <name type="scientific">Plasmodium ovale</name>
    <name type="common">malaria parasite P. ovale</name>
    <dbReference type="NCBI Taxonomy" id="36330"/>
    <lineage>
        <taxon>Eukaryota</taxon>
        <taxon>Sar</taxon>
        <taxon>Alveolata</taxon>
        <taxon>Apicomplexa</taxon>
        <taxon>Aconoidasida</taxon>
        <taxon>Haemosporida</taxon>
        <taxon>Plasmodiidae</taxon>
        <taxon>Plasmodium</taxon>
        <taxon>Plasmodium (Plasmodium)</taxon>
    </lineage>
</organism>
<evidence type="ECO:0000313" key="3">
    <source>
        <dbReference type="EMBL" id="SBT72728.1"/>
    </source>
</evidence>
<feature type="signal peptide" evidence="2">
    <location>
        <begin position="1"/>
        <end position="16"/>
    </location>
</feature>
<proteinExistence type="predicted"/>
<evidence type="ECO:0000256" key="1">
    <source>
        <dbReference type="SAM" id="Phobius"/>
    </source>
</evidence>
<protein>
    <recommendedName>
        <fullName evidence="5">Pv-fam-d protein</fullName>
    </recommendedName>
</protein>
<keyword evidence="1" id="KW-1133">Transmembrane helix</keyword>
<evidence type="ECO:0000256" key="2">
    <source>
        <dbReference type="SAM" id="SignalP"/>
    </source>
</evidence>
<gene>
    <name evidence="3" type="primary">PowCR01_000049300</name>
    <name evidence="3" type="ORF">POWCR01_000049300</name>
</gene>
<feature type="transmembrane region" description="Helical" evidence="1">
    <location>
        <begin position="286"/>
        <end position="307"/>
    </location>
</feature>
<dbReference type="EMBL" id="FLRJ01000126">
    <property type="protein sequence ID" value="SBT72728.1"/>
    <property type="molecule type" value="Genomic_DNA"/>
</dbReference>
<name>A0A1C3KGF4_PLAOA</name>